<accession>A0A9W8JC09</accession>
<organism evidence="3 4">
    <name type="scientific">Candolleomyces eurysporus</name>
    <dbReference type="NCBI Taxonomy" id="2828524"/>
    <lineage>
        <taxon>Eukaryota</taxon>
        <taxon>Fungi</taxon>
        <taxon>Dikarya</taxon>
        <taxon>Basidiomycota</taxon>
        <taxon>Agaricomycotina</taxon>
        <taxon>Agaricomycetes</taxon>
        <taxon>Agaricomycetidae</taxon>
        <taxon>Agaricales</taxon>
        <taxon>Agaricineae</taxon>
        <taxon>Psathyrellaceae</taxon>
        <taxon>Candolleomyces</taxon>
    </lineage>
</organism>
<evidence type="ECO:0000256" key="2">
    <source>
        <dbReference type="SAM" id="MobiDB-lite"/>
    </source>
</evidence>
<feature type="compositionally biased region" description="Low complexity" evidence="2">
    <location>
        <begin position="16"/>
        <end position="27"/>
    </location>
</feature>
<name>A0A9W8JC09_9AGAR</name>
<dbReference type="EMBL" id="JANBPK010000780">
    <property type="protein sequence ID" value="KAJ2932131.1"/>
    <property type="molecule type" value="Genomic_DNA"/>
</dbReference>
<keyword evidence="4" id="KW-1185">Reference proteome</keyword>
<evidence type="ECO:0000313" key="4">
    <source>
        <dbReference type="Proteomes" id="UP001140091"/>
    </source>
</evidence>
<gene>
    <name evidence="3" type="ORF">H1R20_g4967</name>
</gene>
<feature type="region of interest" description="Disordered" evidence="2">
    <location>
        <begin position="1"/>
        <end position="40"/>
    </location>
</feature>
<dbReference type="Proteomes" id="UP001140091">
    <property type="component" value="Unassembled WGS sequence"/>
</dbReference>
<feature type="compositionally biased region" description="Polar residues" evidence="2">
    <location>
        <begin position="28"/>
        <end position="40"/>
    </location>
</feature>
<feature type="coiled-coil region" evidence="1">
    <location>
        <begin position="155"/>
        <end position="210"/>
    </location>
</feature>
<evidence type="ECO:0000313" key="3">
    <source>
        <dbReference type="EMBL" id="KAJ2932131.1"/>
    </source>
</evidence>
<feature type="non-terminal residue" evidence="3">
    <location>
        <position position="277"/>
    </location>
</feature>
<protein>
    <submittedName>
        <fullName evidence="3">Uncharacterized protein</fullName>
    </submittedName>
</protein>
<reference evidence="3" key="1">
    <citation type="submission" date="2022-06" db="EMBL/GenBank/DDBJ databases">
        <title>Genome Sequence of Candolleomyces eurysporus.</title>
        <authorList>
            <person name="Buettner E."/>
        </authorList>
    </citation>
    <scope>NUCLEOTIDE SEQUENCE</scope>
    <source>
        <strain evidence="3">VTCC 930004</strain>
    </source>
</reference>
<evidence type="ECO:0000256" key="1">
    <source>
        <dbReference type="SAM" id="Coils"/>
    </source>
</evidence>
<dbReference type="AlphaFoldDB" id="A0A9W8JC09"/>
<proteinExistence type="predicted"/>
<keyword evidence="1" id="KW-0175">Coiled coil</keyword>
<comment type="caution">
    <text evidence="3">The sequence shown here is derived from an EMBL/GenBank/DDBJ whole genome shotgun (WGS) entry which is preliminary data.</text>
</comment>
<sequence length="277" mass="30175">MARRATANLRQMSYGSTAPAAAPATSSLTFDDTNSDTVSISSATKRRTFSPLLQTRKPSLAVVDNVNATSSPATYPPAAAKAVLSDVASNGSSTMLVLHEPAPASDTSSVMLPESPWMEAVELSKSVDSIDYFSLPPHKSSEDSAGSTLVNLGDCSALEAVIEELKLAKKCLEDQVQCLSVEKQRVADDLESLTHENQRSECELKEKEGRWDDEKAVLIAERDRERGRFEQEKTSFAGQVRDVMSEKEGLIKEIARKQEQWDQESAQAAKQIQAATH</sequence>